<protein>
    <submittedName>
        <fullName evidence="3">Uncharacterized protein</fullName>
    </submittedName>
</protein>
<keyword evidence="2" id="KW-1133">Transmembrane helix</keyword>
<keyword evidence="4" id="KW-1185">Reference proteome</keyword>
<name>A0ABP7Q1J4_9SPHI</name>
<evidence type="ECO:0000256" key="2">
    <source>
        <dbReference type="SAM" id="Phobius"/>
    </source>
</evidence>
<feature type="transmembrane region" description="Helical" evidence="2">
    <location>
        <begin position="321"/>
        <end position="347"/>
    </location>
</feature>
<feature type="transmembrane region" description="Helical" evidence="2">
    <location>
        <begin position="191"/>
        <end position="212"/>
    </location>
</feature>
<reference evidence="4" key="1">
    <citation type="journal article" date="2019" name="Int. J. Syst. Evol. Microbiol.">
        <title>The Global Catalogue of Microorganisms (GCM) 10K type strain sequencing project: providing services to taxonomists for standard genome sequencing and annotation.</title>
        <authorList>
            <consortium name="The Broad Institute Genomics Platform"/>
            <consortium name="The Broad Institute Genome Sequencing Center for Infectious Disease"/>
            <person name="Wu L."/>
            <person name="Ma J."/>
        </authorList>
    </citation>
    <scope>NUCLEOTIDE SEQUENCE [LARGE SCALE GENOMIC DNA]</scope>
    <source>
        <strain evidence="4">JCM 17338</strain>
    </source>
</reference>
<proteinExistence type="predicted"/>
<sequence>MPDFSPTHIRSVYIDLCKDPVFSINLRIPTDARIKRECKDLYKKKNTLGDKQIVRNFLQLSDDIEIESALKKVNADKFKPVVNFLKDVTKDPRNETIELVAWLINFKFELGKSEKESDESEDSNKEDNELQIIGNTSRNEDPSIQSEPDSDSINSSAQELLTQPETKDFVSQVETVGDPIIVNQQKTRPSFLNIFLITIIILLIEAGAIFLWRNYTDRISVPAVDEGCMYWAGTHYEPIKCEDIKGDLPVIPLDVKKLNNLKKIYLSDTLTQKSLGKVWYSSVDKKHEFFTDSGMHPVDTVKRLRPLTSYILTNHTSSHRFILNVIALVCCSILGAILFAFGLDYLIRKQKNKRPVKTD</sequence>
<comment type="caution">
    <text evidence="3">The sequence shown here is derived from an EMBL/GenBank/DDBJ whole genome shotgun (WGS) entry which is preliminary data.</text>
</comment>
<dbReference type="Proteomes" id="UP001501081">
    <property type="component" value="Unassembled WGS sequence"/>
</dbReference>
<evidence type="ECO:0000313" key="3">
    <source>
        <dbReference type="EMBL" id="GAA3974637.1"/>
    </source>
</evidence>
<keyword evidence="2" id="KW-0472">Membrane</keyword>
<feature type="compositionally biased region" description="Polar residues" evidence="1">
    <location>
        <begin position="133"/>
        <end position="156"/>
    </location>
</feature>
<accession>A0ABP7Q1J4</accession>
<dbReference type="RefSeq" id="WP_344768163.1">
    <property type="nucleotide sequence ID" value="NZ_BAABAK010000015.1"/>
</dbReference>
<evidence type="ECO:0000256" key="1">
    <source>
        <dbReference type="SAM" id="MobiDB-lite"/>
    </source>
</evidence>
<keyword evidence="2" id="KW-0812">Transmembrane</keyword>
<feature type="region of interest" description="Disordered" evidence="1">
    <location>
        <begin position="115"/>
        <end position="156"/>
    </location>
</feature>
<dbReference type="EMBL" id="BAABAK010000015">
    <property type="protein sequence ID" value="GAA3974637.1"/>
    <property type="molecule type" value="Genomic_DNA"/>
</dbReference>
<evidence type="ECO:0000313" key="4">
    <source>
        <dbReference type="Proteomes" id="UP001501081"/>
    </source>
</evidence>
<organism evidence="3 4">
    <name type="scientific">Pedobacter ginsengiterrae</name>
    <dbReference type="NCBI Taxonomy" id="871696"/>
    <lineage>
        <taxon>Bacteria</taxon>
        <taxon>Pseudomonadati</taxon>
        <taxon>Bacteroidota</taxon>
        <taxon>Sphingobacteriia</taxon>
        <taxon>Sphingobacteriales</taxon>
        <taxon>Sphingobacteriaceae</taxon>
        <taxon>Pedobacter</taxon>
    </lineage>
</organism>
<gene>
    <name evidence="3" type="ORF">GCM10022246_28790</name>
</gene>